<name>A0ACB7ZPD0_9AGAM</name>
<evidence type="ECO:0000313" key="1">
    <source>
        <dbReference type="EMBL" id="KAH7903055.1"/>
    </source>
</evidence>
<gene>
    <name evidence="1" type="ORF">BJ138DRAFT_968464</name>
</gene>
<sequence length="81" mass="8931">IPHPDNPVGPRLGQKVKGYHLVTQGQEVGISFNWSDAAECVHGVSGAKYQKYQHWDEAVEAYHTKSEAGLVRVKPIKGSTF</sequence>
<comment type="caution">
    <text evidence="1">The sequence shown here is derived from an EMBL/GenBank/DDBJ whole genome shotgun (WGS) entry which is preliminary data.</text>
</comment>
<dbReference type="Proteomes" id="UP000790377">
    <property type="component" value="Unassembled WGS sequence"/>
</dbReference>
<reference evidence="1" key="1">
    <citation type="journal article" date="2021" name="New Phytol.">
        <title>Evolutionary innovations through gain and loss of genes in the ectomycorrhizal Boletales.</title>
        <authorList>
            <person name="Wu G."/>
            <person name="Miyauchi S."/>
            <person name="Morin E."/>
            <person name="Kuo A."/>
            <person name="Drula E."/>
            <person name="Varga T."/>
            <person name="Kohler A."/>
            <person name="Feng B."/>
            <person name="Cao Y."/>
            <person name="Lipzen A."/>
            <person name="Daum C."/>
            <person name="Hundley H."/>
            <person name="Pangilinan J."/>
            <person name="Johnson J."/>
            <person name="Barry K."/>
            <person name="LaButti K."/>
            <person name="Ng V."/>
            <person name="Ahrendt S."/>
            <person name="Min B."/>
            <person name="Choi I.G."/>
            <person name="Park H."/>
            <person name="Plett J.M."/>
            <person name="Magnuson J."/>
            <person name="Spatafora J.W."/>
            <person name="Nagy L.G."/>
            <person name="Henrissat B."/>
            <person name="Grigoriev I.V."/>
            <person name="Yang Z.L."/>
            <person name="Xu J."/>
            <person name="Martin F.M."/>
        </authorList>
    </citation>
    <scope>NUCLEOTIDE SEQUENCE</scope>
    <source>
        <strain evidence="1">ATCC 28755</strain>
    </source>
</reference>
<feature type="non-terminal residue" evidence="1">
    <location>
        <position position="81"/>
    </location>
</feature>
<keyword evidence="2" id="KW-1185">Reference proteome</keyword>
<proteinExistence type="predicted"/>
<organism evidence="1 2">
    <name type="scientific">Hygrophoropsis aurantiaca</name>
    <dbReference type="NCBI Taxonomy" id="72124"/>
    <lineage>
        <taxon>Eukaryota</taxon>
        <taxon>Fungi</taxon>
        <taxon>Dikarya</taxon>
        <taxon>Basidiomycota</taxon>
        <taxon>Agaricomycotina</taxon>
        <taxon>Agaricomycetes</taxon>
        <taxon>Agaricomycetidae</taxon>
        <taxon>Boletales</taxon>
        <taxon>Coniophorineae</taxon>
        <taxon>Hygrophoropsidaceae</taxon>
        <taxon>Hygrophoropsis</taxon>
    </lineage>
</organism>
<dbReference type="EMBL" id="MU269266">
    <property type="protein sequence ID" value="KAH7903055.1"/>
    <property type="molecule type" value="Genomic_DNA"/>
</dbReference>
<evidence type="ECO:0000313" key="2">
    <source>
        <dbReference type="Proteomes" id="UP000790377"/>
    </source>
</evidence>
<protein>
    <submittedName>
        <fullName evidence="1">Uncharacterized protein</fullName>
    </submittedName>
</protein>
<feature type="non-terminal residue" evidence="1">
    <location>
        <position position="1"/>
    </location>
</feature>
<accession>A0ACB7ZPD0</accession>